<proteinExistence type="predicted"/>
<keyword evidence="1" id="KW-1133">Transmembrane helix</keyword>
<gene>
    <name evidence="2" type="ORF">T472_0203800</name>
</gene>
<dbReference type="Proteomes" id="UP000017747">
    <property type="component" value="Unassembled WGS sequence"/>
</dbReference>
<protein>
    <submittedName>
        <fullName evidence="2">Uncharacterized protein</fullName>
    </submittedName>
</protein>
<dbReference type="EMBL" id="AXUN02000050">
    <property type="protein sequence ID" value="ETA81931.1"/>
    <property type="molecule type" value="Genomic_DNA"/>
</dbReference>
<name>V7I9G7_9CLOT</name>
<accession>V7I9G7</accession>
<evidence type="ECO:0000313" key="2">
    <source>
        <dbReference type="EMBL" id="ETA81931.1"/>
    </source>
</evidence>
<sequence>MVKNVNLVIPNMTFNEFQERMEKINKNYRNYKNEWCISVQQEGNVFSIVASSKDRYIASSRGSFEEFRKIMKITVTEENNQLLTEKSFKFKPTQLVEIRLFPYLSYVLLLAVGLYILVLLILNQKLHFWLTYTGLLLAIVAVTNFAWTKNSWKLERARSQIIDEILQKHIYGS</sequence>
<dbReference type="AlphaFoldDB" id="V7I9G7"/>
<feature type="transmembrane region" description="Helical" evidence="1">
    <location>
        <begin position="100"/>
        <end position="122"/>
    </location>
</feature>
<evidence type="ECO:0000256" key="1">
    <source>
        <dbReference type="SAM" id="Phobius"/>
    </source>
</evidence>
<evidence type="ECO:0000313" key="3">
    <source>
        <dbReference type="Proteomes" id="UP000017747"/>
    </source>
</evidence>
<keyword evidence="1" id="KW-0472">Membrane</keyword>
<organism evidence="2 3">
    <name type="scientific">Youngiibacter fragilis 232.1</name>
    <dbReference type="NCBI Taxonomy" id="994573"/>
    <lineage>
        <taxon>Bacteria</taxon>
        <taxon>Bacillati</taxon>
        <taxon>Bacillota</taxon>
        <taxon>Clostridia</taxon>
        <taxon>Eubacteriales</taxon>
        <taxon>Clostridiaceae</taxon>
        <taxon>Youngiibacter</taxon>
    </lineage>
</organism>
<keyword evidence="1" id="KW-0812">Transmembrane</keyword>
<feature type="transmembrane region" description="Helical" evidence="1">
    <location>
        <begin position="128"/>
        <end position="147"/>
    </location>
</feature>
<reference evidence="2 3" key="1">
    <citation type="journal article" date="2014" name="Genome Announc.">
        <title>Genome Sequence of Youngiibacter fragilis, the Type Strain of the Genus Youngiibacter.</title>
        <authorList>
            <person name="Wawrik C.B."/>
            <person name="Callaghan A.V."/>
            <person name="Stamps B.W."/>
            <person name="Wawrik B."/>
        </authorList>
    </citation>
    <scope>NUCLEOTIDE SEQUENCE [LARGE SCALE GENOMIC DNA]</scope>
    <source>
        <strain evidence="2 3">232.1</strain>
    </source>
</reference>
<keyword evidence="3" id="KW-1185">Reference proteome</keyword>
<dbReference type="RefSeq" id="WP_023388082.1">
    <property type="nucleotide sequence ID" value="NZ_AXUN02000050.1"/>
</dbReference>
<comment type="caution">
    <text evidence="2">The sequence shown here is derived from an EMBL/GenBank/DDBJ whole genome shotgun (WGS) entry which is preliminary data.</text>
</comment>